<feature type="domain" description="HYDIN/VesB/CFA65-like Ig-like" evidence="6">
    <location>
        <begin position="482"/>
        <end position="583"/>
    </location>
</feature>
<sequence>MLIRNRVFFLLLIFILLLNAGLRALEPPTREQIQKYKQDGTYAARVAAAREIGNHRMDPDVVAQLNYRVKRLALEAQGLSPQEIDRLLAPPPSRRGMPTRGQVKVLAILVAFQDYAPITSADFIALKLFGSEDIYDPTYPYETMRAYYSRASYSQLDIQGNVLGWYTTAYNRSQVEETTQGRQNLIKEVLNYYDTQGHDFSQYDNDNDGYIDYFLVFWTGPHGEWASFWWGYQTTFSDTSYLLDGKRLRRYSWQWELYNYPSGQFTPQVAIHETGHALGLPDYYDYDDSIGPKGGVGGFDMMDSNNFDHNAFSKFVLDWLTPAVFSSGSQVYSLRATGNYPEALIFFPGAISGDIFNEYYLVQNRYAIKNDSRLVSVNGGNVGLAVWHVDARLNSYGTNFLYDNSYTEHKLLMLVQADGLDEIELGIRGVNAADFYRPGSELGPSTYPATLRYDGSPTGMGMTEITGSGTPISFRMYAGANPALRLSSSSLSFGQVNVCTNADLTLTIYNDGAGPLIVNSISRLSGATDFSCLTTTFPFTVNAGSSREVGFRLGAYNTGPLTATFAINSNDPSTPQALLSLSGTGFIPEININIQVERKVERAWILQRAFARITIQVSKAAPFNVDSYQLTRQEAGSGANPHIVQTFRDSDFSSGQVVYIDKYLEADKTYLYTIQALDCYGRVISSSSQQKTGSELTREKILKIINKKG</sequence>
<dbReference type="Gene3D" id="3.40.390.10">
    <property type="entry name" value="Collagenase (Catalytic Domain)"/>
    <property type="match status" value="1"/>
</dbReference>
<name>A0A3E2BPL7_9BACT</name>
<evidence type="ECO:0000256" key="3">
    <source>
        <dbReference type="ARBA" id="ARBA00022490"/>
    </source>
</evidence>
<comment type="caution">
    <text evidence="7">The sequence shown here is derived from an EMBL/GenBank/DDBJ whole genome shotgun (WGS) entry which is preliminary data.</text>
</comment>
<dbReference type="AlphaFoldDB" id="A0A3E2BPL7"/>
<evidence type="ECO:0000256" key="5">
    <source>
        <dbReference type="ARBA" id="ARBA00023273"/>
    </source>
</evidence>
<evidence type="ECO:0000259" key="6">
    <source>
        <dbReference type="Pfam" id="PF22544"/>
    </source>
</evidence>
<dbReference type="EMBL" id="QUAH01000002">
    <property type="protein sequence ID" value="RFT16587.1"/>
    <property type="molecule type" value="Genomic_DNA"/>
</dbReference>
<dbReference type="Pfam" id="PF22544">
    <property type="entry name" value="HYDIN_VesB_CFA65-like_Ig"/>
    <property type="match status" value="1"/>
</dbReference>
<gene>
    <name evidence="7" type="ORF">OP8BY_1200</name>
</gene>
<reference evidence="7 8" key="1">
    <citation type="submission" date="2018-08" db="EMBL/GenBank/DDBJ databases">
        <title>Genome analysis of the thermophilic bacterium of the candidate phylum Aminicenantes from deep subsurface aquifer revealed its physiology and ecological role.</title>
        <authorList>
            <person name="Kadnikov V.V."/>
            <person name="Mardanov A.V."/>
            <person name="Beletsky A.V."/>
            <person name="Karnachuk O.V."/>
            <person name="Ravin N.V."/>
        </authorList>
    </citation>
    <scope>NUCLEOTIDE SEQUENCE [LARGE SCALE GENOMIC DNA]</scope>
    <source>
        <strain evidence="7">BY38</strain>
    </source>
</reference>
<keyword evidence="3" id="KW-0963">Cytoplasm</keyword>
<accession>A0A3E2BPL7</accession>
<dbReference type="NCBIfam" id="TIGR03296">
    <property type="entry name" value="M6dom_TIGR03296"/>
    <property type="match status" value="1"/>
</dbReference>
<evidence type="ECO:0000256" key="1">
    <source>
        <dbReference type="ARBA" id="ARBA00004138"/>
    </source>
</evidence>
<dbReference type="InterPro" id="IPR013783">
    <property type="entry name" value="Ig-like_fold"/>
</dbReference>
<proteinExistence type="predicted"/>
<dbReference type="PANTHER" id="PTHR41775">
    <property type="entry name" value="SECRETED PROTEIN-RELATED"/>
    <property type="match status" value="1"/>
</dbReference>
<dbReference type="InterPro" id="IPR008757">
    <property type="entry name" value="Peptidase_M6-like_domain"/>
</dbReference>
<evidence type="ECO:0000256" key="2">
    <source>
        <dbReference type="ARBA" id="ARBA00004496"/>
    </source>
</evidence>
<comment type="subcellular location">
    <subcellularLocation>
        <location evidence="1">Cell projection</location>
        <location evidence="1">Cilium</location>
    </subcellularLocation>
    <subcellularLocation>
        <location evidence="2">Cytoplasm</location>
    </subcellularLocation>
</comment>
<dbReference type="NCBIfam" id="NF012200">
    <property type="entry name" value="choice_anch_D"/>
    <property type="match status" value="1"/>
</dbReference>
<dbReference type="GO" id="GO:0006508">
    <property type="term" value="P:proteolysis"/>
    <property type="evidence" value="ECO:0007669"/>
    <property type="project" value="InterPro"/>
</dbReference>
<evidence type="ECO:0000256" key="4">
    <source>
        <dbReference type="ARBA" id="ARBA00023069"/>
    </source>
</evidence>
<dbReference type="GO" id="GO:0005737">
    <property type="term" value="C:cytoplasm"/>
    <property type="evidence" value="ECO:0007669"/>
    <property type="project" value="UniProtKB-SubCell"/>
</dbReference>
<dbReference type="InterPro" id="IPR053879">
    <property type="entry name" value="HYDIN_VesB_CFA65-like_Ig"/>
</dbReference>
<dbReference type="PANTHER" id="PTHR41775:SF1">
    <property type="entry name" value="PEPTIDASE M6-LIKE DOMAIN-CONTAINING PROTEIN"/>
    <property type="match status" value="1"/>
</dbReference>
<evidence type="ECO:0000313" key="8">
    <source>
        <dbReference type="Proteomes" id="UP000257323"/>
    </source>
</evidence>
<protein>
    <recommendedName>
        <fullName evidence="6">HYDIN/VesB/CFA65-like Ig-like domain-containing protein</fullName>
    </recommendedName>
</protein>
<keyword evidence="5" id="KW-0966">Cell projection</keyword>
<organism evidence="7 8">
    <name type="scientific">Candidatus Saccharicenans subterraneus</name>
    <dbReference type="NCBI Taxonomy" id="2508984"/>
    <lineage>
        <taxon>Bacteria</taxon>
        <taxon>Candidatus Aminicenantota</taxon>
        <taxon>Candidatus Aminicenantia</taxon>
        <taxon>Candidatus Aminicenantales</taxon>
        <taxon>Candidatus Saccharicenantaceae</taxon>
        <taxon>Candidatus Saccharicenans</taxon>
    </lineage>
</organism>
<dbReference type="Proteomes" id="UP000257323">
    <property type="component" value="Unassembled WGS sequence"/>
</dbReference>
<dbReference type="SUPFAM" id="SSF55486">
    <property type="entry name" value="Metalloproteases ('zincins'), catalytic domain"/>
    <property type="match status" value="1"/>
</dbReference>
<dbReference type="Gene3D" id="2.60.40.10">
    <property type="entry name" value="Immunoglobulins"/>
    <property type="match status" value="1"/>
</dbReference>
<dbReference type="GO" id="GO:0008237">
    <property type="term" value="F:metallopeptidase activity"/>
    <property type="evidence" value="ECO:0007669"/>
    <property type="project" value="InterPro"/>
</dbReference>
<keyword evidence="4" id="KW-0969">Cilium</keyword>
<dbReference type="InterPro" id="IPR024079">
    <property type="entry name" value="MetalloPept_cat_dom_sf"/>
</dbReference>
<evidence type="ECO:0000313" key="7">
    <source>
        <dbReference type="EMBL" id="RFT16587.1"/>
    </source>
</evidence>